<reference evidence="7 8" key="1">
    <citation type="journal article" date="2024" name="BMC Genomics">
        <title>Genome assembly of redclaw crayfish (Cherax quadricarinatus) provides insights into its immune adaptation and hypoxia tolerance.</title>
        <authorList>
            <person name="Liu Z."/>
            <person name="Zheng J."/>
            <person name="Li H."/>
            <person name="Fang K."/>
            <person name="Wang S."/>
            <person name="He J."/>
            <person name="Zhou D."/>
            <person name="Weng S."/>
            <person name="Chi M."/>
            <person name="Gu Z."/>
            <person name="He J."/>
            <person name="Li F."/>
            <person name="Wang M."/>
        </authorList>
    </citation>
    <scope>NUCLEOTIDE SEQUENCE [LARGE SCALE GENOMIC DNA]</scope>
    <source>
        <strain evidence="7">ZL_2023a</strain>
    </source>
</reference>
<dbReference type="GO" id="GO:0019230">
    <property type="term" value="P:proprioception"/>
    <property type="evidence" value="ECO:0007669"/>
    <property type="project" value="TreeGrafter"/>
</dbReference>
<sequence length="114" mass="12162">PVLPRSLAALCLTLNILLPGLGTAASGWLGLCWGRTRMGSVETSGHRIASAFVTAATGLVQLFTVTFFLVGWFWGVAWGILLVSIADKYANLLSEHRNCLTRAVSLDMLALTAT</sequence>
<feature type="signal peptide" evidence="6">
    <location>
        <begin position="1"/>
        <end position="24"/>
    </location>
</feature>
<evidence type="ECO:0000256" key="2">
    <source>
        <dbReference type="ARBA" id="ARBA00022692"/>
    </source>
</evidence>
<evidence type="ECO:0000256" key="6">
    <source>
        <dbReference type="SAM" id="SignalP"/>
    </source>
</evidence>
<organism evidence="7 8">
    <name type="scientific">Cherax quadricarinatus</name>
    <name type="common">Australian red claw crayfish</name>
    <dbReference type="NCBI Taxonomy" id="27406"/>
    <lineage>
        <taxon>Eukaryota</taxon>
        <taxon>Metazoa</taxon>
        <taxon>Ecdysozoa</taxon>
        <taxon>Arthropoda</taxon>
        <taxon>Crustacea</taxon>
        <taxon>Multicrustacea</taxon>
        <taxon>Malacostraca</taxon>
        <taxon>Eumalacostraca</taxon>
        <taxon>Eucarida</taxon>
        <taxon>Decapoda</taxon>
        <taxon>Pleocyemata</taxon>
        <taxon>Astacidea</taxon>
        <taxon>Parastacoidea</taxon>
        <taxon>Parastacidae</taxon>
        <taxon>Cherax</taxon>
    </lineage>
</organism>
<feature type="transmembrane region" description="Helical" evidence="5">
    <location>
        <begin position="48"/>
        <end position="81"/>
    </location>
</feature>
<dbReference type="GO" id="GO:0016020">
    <property type="term" value="C:membrane"/>
    <property type="evidence" value="ECO:0007669"/>
    <property type="project" value="UniProtKB-SubCell"/>
</dbReference>
<dbReference type="GO" id="GO:0042330">
    <property type="term" value="P:taxis"/>
    <property type="evidence" value="ECO:0007669"/>
    <property type="project" value="TreeGrafter"/>
</dbReference>
<name>A0AAW0WWN2_CHEQU</name>
<keyword evidence="3 5" id="KW-1133">Transmembrane helix</keyword>
<evidence type="ECO:0000256" key="1">
    <source>
        <dbReference type="ARBA" id="ARBA00004141"/>
    </source>
</evidence>
<evidence type="ECO:0000256" key="3">
    <source>
        <dbReference type="ARBA" id="ARBA00022989"/>
    </source>
</evidence>
<dbReference type="GO" id="GO:0071683">
    <property type="term" value="C:sensory dendrite"/>
    <property type="evidence" value="ECO:0007669"/>
    <property type="project" value="TreeGrafter"/>
</dbReference>
<accession>A0AAW0WWN2</accession>
<dbReference type="GO" id="GO:0050954">
    <property type="term" value="P:sensory perception of mechanical stimulus"/>
    <property type="evidence" value="ECO:0007669"/>
    <property type="project" value="TreeGrafter"/>
</dbReference>
<evidence type="ECO:0000313" key="7">
    <source>
        <dbReference type="EMBL" id="KAK8736057.1"/>
    </source>
</evidence>
<dbReference type="PANTHER" id="PTHR21676">
    <property type="entry name" value="PROTEIN STUM"/>
    <property type="match status" value="1"/>
</dbReference>
<proteinExistence type="predicted"/>
<gene>
    <name evidence="7" type="ORF">OTU49_005210</name>
</gene>
<dbReference type="AlphaFoldDB" id="A0AAW0WWN2"/>
<dbReference type="InterPro" id="IPR026673">
    <property type="entry name" value="SPEC3/Stum"/>
</dbReference>
<dbReference type="Pfam" id="PF15795">
    <property type="entry name" value="Spec3"/>
    <property type="match status" value="1"/>
</dbReference>
<feature type="non-terminal residue" evidence="7">
    <location>
        <position position="1"/>
    </location>
</feature>
<feature type="chain" id="PRO_5043362545" evidence="6">
    <location>
        <begin position="25"/>
        <end position="114"/>
    </location>
</feature>
<evidence type="ECO:0000256" key="5">
    <source>
        <dbReference type="SAM" id="Phobius"/>
    </source>
</evidence>
<comment type="subcellular location">
    <subcellularLocation>
        <location evidence="1">Membrane</location>
        <topology evidence="1">Multi-pass membrane protein</topology>
    </subcellularLocation>
</comment>
<dbReference type="PANTHER" id="PTHR21676:SF6">
    <property type="entry name" value="PROTEIN STUM"/>
    <property type="match status" value="1"/>
</dbReference>
<dbReference type="Proteomes" id="UP001445076">
    <property type="component" value="Unassembled WGS sequence"/>
</dbReference>
<protein>
    <submittedName>
        <fullName evidence="7">Uncharacterized protein</fullName>
    </submittedName>
</protein>
<evidence type="ECO:0000313" key="8">
    <source>
        <dbReference type="Proteomes" id="UP001445076"/>
    </source>
</evidence>
<comment type="caution">
    <text evidence="7">The sequence shown here is derived from an EMBL/GenBank/DDBJ whole genome shotgun (WGS) entry which is preliminary data.</text>
</comment>
<keyword evidence="6" id="KW-0732">Signal</keyword>
<dbReference type="EMBL" id="JARKIK010000045">
    <property type="protein sequence ID" value="KAK8736057.1"/>
    <property type="molecule type" value="Genomic_DNA"/>
</dbReference>
<keyword evidence="4 5" id="KW-0472">Membrane</keyword>
<evidence type="ECO:0000256" key="4">
    <source>
        <dbReference type="ARBA" id="ARBA00023136"/>
    </source>
</evidence>
<keyword evidence="2 5" id="KW-0812">Transmembrane</keyword>
<keyword evidence="8" id="KW-1185">Reference proteome</keyword>